<dbReference type="AlphaFoldDB" id="A0A914HKC9"/>
<evidence type="ECO:0000313" key="3">
    <source>
        <dbReference type="Proteomes" id="UP000887572"/>
    </source>
</evidence>
<sequence>MARDEADHSNGGNALRQHQRENALRQHQRRRRKRMQSFDVIMSDATRRFSTQNSAAEPTCCGAKCITLFVITACTVGSAIFLGLRLSDAGNNHTLIIAMLVILIVAFLFELVMLLWLCVPEHE</sequence>
<feature type="compositionally biased region" description="Basic residues" evidence="1">
    <location>
        <begin position="26"/>
        <end position="35"/>
    </location>
</feature>
<name>A0A914HKC9_GLORO</name>
<evidence type="ECO:0000256" key="1">
    <source>
        <dbReference type="SAM" id="MobiDB-lite"/>
    </source>
</evidence>
<evidence type="ECO:0000256" key="2">
    <source>
        <dbReference type="SAM" id="Phobius"/>
    </source>
</evidence>
<feature type="transmembrane region" description="Helical" evidence="2">
    <location>
        <begin position="66"/>
        <end position="84"/>
    </location>
</feature>
<protein>
    <submittedName>
        <fullName evidence="4">Transmembrane protein</fullName>
    </submittedName>
</protein>
<dbReference type="WBParaSite" id="Gr19_v10_g1932.t1">
    <property type="protein sequence ID" value="Gr19_v10_g1932.t1"/>
    <property type="gene ID" value="Gr19_v10_g1932"/>
</dbReference>
<keyword evidence="2" id="KW-0812">Transmembrane</keyword>
<evidence type="ECO:0000313" key="4">
    <source>
        <dbReference type="WBParaSite" id="Gr19_v10_g1932.t1"/>
    </source>
</evidence>
<dbReference type="Proteomes" id="UP000887572">
    <property type="component" value="Unplaced"/>
</dbReference>
<accession>A0A914HKC9</accession>
<feature type="transmembrane region" description="Helical" evidence="2">
    <location>
        <begin position="96"/>
        <end position="117"/>
    </location>
</feature>
<feature type="region of interest" description="Disordered" evidence="1">
    <location>
        <begin position="1"/>
        <end position="35"/>
    </location>
</feature>
<organism evidence="3 4">
    <name type="scientific">Globodera rostochiensis</name>
    <name type="common">Golden nematode worm</name>
    <name type="synonym">Heterodera rostochiensis</name>
    <dbReference type="NCBI Taxonomy" id="31243"/>
    <lineage>
        <taxon>Eukaryota</taxon>
        <taxon>Metazoa</taxon>
        <taxon>Ecdysozoa</taxon>
        <taxon>Nematoda</taxon>
        <taxon>Chromadorea</taxon>
        <taxon>Rhabditida</taxon>
        <taxon>Tylenchina</taxon>
        <taxon>Tylenchomorpha</taxon>
        <taxon>Tylenchoidea</taxon>
        <taxon>Heteroderidae</taxon>
        <taxon>Heteroderinae</taxon>
        <taxon>Globodera</taxon>
    </lineage>
</organism>
<proteinExistence type="predicted"/>
<keyword evidence="2" id="KW-1133">Transmembrane helix</keyword>
<keyword evidence="3" id="KW-1185">Reference proteome</keyword>
<keyword evidence="2" id="KW-0472">Membrane</keyword>
<reference evidence="4" key="1">
    <citation type="submission" date="2022-11" db="UniProtKB">
        <authorList>
            <consortium name="WormBaseParasite"/>
        </authorList>
    </citation>
    <scope>IDENTIFICATION</scope>
</reference>